<evidence type="ECO:0000313" key="3">
    <source>
        <dbReference type="Proteomes" id="UP000237682"/>
    </source>
</evidence>
<comment type="caution">
    <text evidence="2">The sequence shown here is derived from an EMBL/GenBank/DDBJ whole genome shotgun (WGS) entry which is preliminary data.</text>
</comment>
<gene>
    <name evidence="2" type="ORF">C5L14_23735</name>
</gene>
<protein>
    <submittedName>
        <fullName evidence="2">Uncharacterized protein</fullName>
    </submittedName>
</protein>
<sequence length="145" mass="15863">MRAIVASALFLAFAGAALAQQPTYNEQVEKEFPALDRLVKAQPYKGAYSALLKELSPVPDYLSDVLRRKGDYMTFGSKQVNVDGSPYRVAMVCPTNVTCAEYGSVFLFTADGRRAWAEVRDGDKPVYLGAPSAAQKQALDQAFDE</sequence>
<dbReference type="SUPFAM" id="SSF89872">
    <property type="entry name" value="Inhibitor of vertebrate lysozyme, Ivy"/>
    <property type="match status" value="1"/>
</dbReference>
<accession>A0A2S9Q6M9</accession>
<evidence type="ECO:0000313" key="2">
    <source>
        <dbReference type="EMBL" id="PRH84970.1"/>
    </source>
</evidence>
<reference evidence="2 3" key="1">
    <citation type="submission" date="2018-02" db="EMBL/GenBank/DDBJ databases">
        <title>Whole genome sequencing of endophytic bacterium.</title>
        <authorList>
            <person name="Eedara R."/>
            <person name="Podile A.R."/>
        </authorList>
    </citation>
    <scope>NUCLEOTIDE SEQUENCE [LARGE SCALE GENOMIC DNA]</scope>
    <source>
        <strain evidence="2 3">RP1T</strain>
    </source>
</reference>
<evidence type="ECO:0000256" key="1">
    <source>
        <dbReference type="SAM" id="SignalP"/>
    </source>
</evidence>
<dbReference type="Gene3D" id="3.40.1420.10">
    <property type="entry name" value="Inhibitor of vertebrate lysozyme"/>
    <property type="match status" value="1"/>
</dbReference>
<dbReference type="OrthoDB" id="8395427at2"/>
<dbReference type="Proteomes" id="UP000237682">
    <property type="component" value="Unassembled WGS sequence"/>
</dbReference>
<keyword evidence="1" id="KW-0732">Signal</keyword>
<proteinExistence type="predicted"/>
<feature type="signal peptide" evidence="1">
    <location>
        <begin position="1"/>
        <end position="19"/>
    </location>
</feature>
<dbReference type="EMBL" id="PUEJ01000010">
    <property type="protein sequence ID" value="PRH84970.1"/>
    <property type="molecule type" value="Genomic_DNA"/>
</dbReference>
<organism evidence="2 3">
    <name type="scientific">Labrys okinawensis</name>
    <dbReference type="NCBI Taxonomy" id="346911"/>
    <lineage>
        <taxon>Bacteria</taxon>
        <taxon>Pseudomonadati</taxon>
        <taxon>Pseudomonadota</taxon>
        <taxon>Alphaproteobacteria</taxon>
        <taxon>Hyphomicrobiales</taxon>
        <taxon>Xanthobacteraceae</taxon>
        <taxon>Labrys</taxon>
    </lineage>
</organism>
<dbReference type="InterPro" id="IPR036501">
    <property type="entry name" value="Inhibitor_vert_lysozyme_sf"/>
</dbReference>
<name>A0A2S9Q6M9_9HYPH</name>
<dbReference type="RefSeq" id="WP_105864555.1">
    <property type="nucleotide sequence ID" value="NZ_PUEJ01000010.1"/>
</dbReference>
<dbReference type="AlphaFoldDB" id="A0A2S9Q6M9"/>
<keyword evidence="3" id="KW-1185">Reference proteome</keyword>
<feature type="chain" id="PRO_5015417032" evidence="1">
    <location>
        <begin position="20"/>
        <end position="145"/>
    </location>
</feature>